<protein>
    <submittedName>
        <fullName evidence="2">Uncharacterized protein</fullName>
    </submittedName>
</protein>
<proteinExistence type="predicted"/>
<sequence>MSKLTEASASPSPSNPTSLGETYVGPDAGSTLQDPGLPSGKTTLLQVLPRSRPKKKSEKGKQRPVHYKHAEMERLRTLVSIHPHEAPATKLRLRPLLLSLTPCKNERPRAISGPHKQEYCDTSGLIQGVCILHKYCHVQGAVRGFLCRLFVSTTERSTSCLVLVTELGFLLAGTWSVPLAGTRGSGSCLEAGGNDTGVWELKFTLAKESKRSWRTHVPATIHLWVPASKSQIPGPGSRFRVSGYPPYMEVKSNGSTKKQAPTTLLALFQATNPDIPLKEIKAFYPLQTPGETQDLCLSKSPRLHPSTSCKKRKFPVMESRIRQSTRKENSRQSDGSFSDIQETLRVAHPRGSREQPEEVTKRHRQKKNIYRSSCARALVPRSLQVLKDKSTGPPREVASRPQQRPPFLQGPVTGPEPGSTHQDHGLPSGKTTILQVLTRTRPKKKSEKGKQRTVHYRHAEMERLRTLVSIHPHEEVSTPTPTTKLRLRPLLLCLTPGSDNNNGEQYINSCFSRSVKQKKYGTWVSESITNTPKSDSGFLQKAACSTGTR</sequence>
<feature type="compositionally biased region" description="Polar residues" evidence="1">
    <location>
        <begin position="332"/>
        <end position="341"/>
    </location>
</feature>
<evidence type="ECO:0000256" key="1">
    <source>
        <dbReference type="SAM" id="MobiDB-lite"/>
    </source>
</evidence>
<dbReference type="EMBL" id="QGKV02000649">
    <property type="protein sequence ID" value="KAF3579565.1"/>
    <property type="molecule type" value="Genomic_DNA"/>
</dbReference>
<organism evidence="2 3">
    <name type="scientific">Brassica cretica</name>
    <name type="common">Mustard</name>
    <dbReference type="NCBI Taxonomy" id="69181"/>
    <lineage>
        <taxon>Eukaryota</taxon>
        <taxon>Viridiplantae</taxon>
        <taxon>Streptophyta</taxon>
        <taxon>Embryophyta</taxon>
        <taxon>Tracheophyta</taxon>
        <taxon>Spermatophyta</taxon>
        <taxon>Magnoliopsida</taxon>
        <taxon>eudicotyledons</taxon>
        <taxon>Gunneridae</taxon>
        <taxon>Pentapetalae</taxon>
        <taxon>rosids</taxon>
        <taxon>malvids</taxon>
        <taxon>Brassicales</taxon>
        <taxon>Brassicaceae</taxon>
        <taxon>Brassiceae</taxon>
        <taxon>Brassica</taxon>
    </lineage>
</organism>
<comment type="caution">
    <text evidence="2">The sequence shown here is derived from an EMBL/GenBank/DDBJ whole genome shotgun (WGS) entry which is preliminary data.</text>
</comment>
<keyword evidence="3" id="KW-1185">Reference proteome</keyword>
<gene>
    <name evidence="2" type="ORF">DY000_02031648</name>
</gene>
<feature type="compositionally biased region" description="Basic residues" evidence="1">
    <location>
        <begin position="51"/>
        <end position="66"/>
    </location>
</feature>
<feature type="region of interest" description="Disordered" evidence="1">
    <location>
        <begin position="294"/>
        <end position="430"/>
    </location>
</feature>
<name>A0ABQ7DQE5_BRACR</name>
<feature type="compositionally biased region" description="Basic and acidic residues" evidence="1">
    <location>
        <begin position="319"/>
        <end position="331"/>
    </location>
</feature>
<accession>A0ABQ7DQE5</accession>
<feature type="compositionally biased region" description="Basic and acidic residues" evidence="1">
    <location>
        <begin position="351"/>
        <end position="360"/>
    </location>
</feature>
<dbReference type="Proteomes" id="UP000266723">
    <property type="component" value="Unassembled WGS sequence"/>
</dbReference>
<evidence type="ECO:0000313" key="3">
    <source>
        <dbReference type="Proteomes" id="UP000266723"/>
    </source>
</evidence>
<reference evidence="2 3" key="1">
    <citation type="journal article" date="2020" name="BMC Genomics">
        <title>Intraspecific diversification of the crop wild relative Brassica cretica Lam. using demographic model selection.</title>
        <authorList>
            <person name="Kioukis A."/>
            <person name="Michalopoulou V.A."/>
            <person name="Briers L."/>
            <person name="Pirintsos S."/>
            <person name="Studholme D.J."/>
            <person name="Pavlidis P."/>
            <person name="Sarris P.F."/>
        </authorList>
    </citation>
    <scope>NUCLEOTIDE SEQUENCE [LARGE SCALE GENOMIC DNA]</scope>
    <source>
        <strain evidence="3">cv. PFS-1207/04</strain>
    </source>
</reference>
<feature type="region of interest" description="Disordered" evidence="1">
    <location>
        <begin position="1"/>
        <end position="66"/>
    </location>
</feature>
<evidence type="ECO:0000313" key="2">
    <source>
        <dbReference type="EMBL" id="KAF3579565.1"/>
    </source>
</evidence>